<sequence>MLSKTSRELFLSKSTQFGQQSLHLKVHRTVSKTFIKRALQYFAKNDITNLNFEFTPLSDEHFEAAADVLPKGLAQLNLNGCREISERTIMIIGKQCQRLNRLELYWNCRITDFAMKKLASSCKDLEYVNLSGCKYLSDQTVVALCENCPQIRHLNLTRMPKVTEKVFKNIAESLSQLTYLNLYADADLSDNSFSALALSPFGNLTFLDLCGCKHITDQSVIALTERYKELTYLNLTWCIALTDKAIVEGVAKHLTKLNLLSLFGIVTITDQSMEAMLKSPIRETLETLDINGCREITQKSEEELKGLFPKLRVVVFHS</sequence>
<dbReference type="AlphaFoldDB" id="A0A8J8T0W7"/>
<accession>A0A8J8T0W7</accession>
<evidence type="ECO:0000313" key="3">
    <source>
        <dbReference type="Proteomes" id="UP000785679"/>
    </source>
</evidence>
<dbReference type="GO" id="GO:0031146">
    <property type="term" value="P:SCF-dependent proteasomal ubiquitin-dependent protein catabolic process"/>
    <property type="evidence" value="ECO:0007669"/>
    <property type="project" value="TreeGrafter"/>
</dbReference>
<protein>
    <recommendedName>
        <fullName evidence="1">F-box/LRR-repeat protein 15-like leucin rich repeat domain-containing protein</fullName>
    </recommendedName>
</protein>
<dbReference type="Proteomes" id="UP000785679">
    <property type="component" value="Unassembled WGS sequence"/>
</dbReference>
<comment type="caution">
    <text evidence="2">The sequence shown here is derived from an EMBL/GenBank/DDBJ whole genome shotgun (WGS) entry which is preliminary data.</text>
</comment>
<dbReference type="OrthoDB" id="550575at2759"/>
<dbReference type="Pfam" id="PF25372">
    <property type="entry name" value="DUF7885"/>
    <property type="match status" value="1"/>
</dbReference>
<dbReference type="InterPro" id="IPR057207">
    <property type="entry name" value="FBXL15_LRR"/>
</dbReference>
<dbReference type="InterPro" id="IPR032675">
    <property type="entry name" value="LRR_dom_sf"/>
</dbReference>
<name>A0A8J8T0W7_HALGN</name>
<dbReference type="EMBL" id="RRYP01011309">
    <property type="protein sequence ID" value="TNV77810.1"/>
    <property type="molecule type" value="Genomic_DNA"/>
</dbReference>
<dbReference type="PANTHER" id="PTHR13318:SF95">
    <property type="entry name" value="F-BOX PROTEIN YLR352W"/>
    <property type="match status" value="1"/>
</dbReference>
<organism evidence="2 3">
    <name type="scientific">Halteria grandinella</name>
    <dbReference type="NCBI Taxonomy" id="5974"/>
    <lineage>
        <taxon>Eukaryota</taxon>
        <taxon>Sar</taxon>
        <taxon>Alveolata</taxon>
        <taxon>Ciliophora</taxon>
        <taxon>Intramacronucleata</taxon>
        <taxon>Spirotrichea</taxon>
        <taxon>Stichotrichia</taxon>
        <taxon>Sporadotrichida</taxon>
        <taxon>Halteriidae</taxon>
        <taxon>Halteria</taxon>
    </lineage>
</organism>
<dbReference type="Gene3D" id="3.80.10.10">
    <property type="entry name" value="Ribonuclease Inhibitor"/>
    <property type="match status" value="2"/>
</dbReference>
<feature type="domain" description="F-box/LRR-repeat protein 15-like leucin rich repeat" evidence="1">
    <location>
        <begin position="71"/>
        <end position="304"/>
    </location>
</feature>
<dbReference type="GO" id="GO:0019005">
    <property type="term" value="C:SCF ubiquitin ligase complex"/>
    <property type="evidence" value="ECO:0007669"/>
    <property type="project" value="TreeGrafter"/>
</dbReference>
<dbReference type="SUPFAM" id="SSF52047">
    <property type="entry name" value="RNI-like"/>
    <property type="match status" value="1"/>
</dbReference>
<dbReference type="PANTHER" id="PTHR13318">
    <property type="entry name" value="PARTNER OF PAIRED, ISOFORM B-RELATED"/>
    <property type="match status" value="1"/>
</dbReference>
<keyword evidence="3" id="KW-1185">Reference proteome</keyword>
<gene>
    <name evidence="2" type="ORF">FGO68_gene5458</name>
</gene>
<dbReference type="InterPro" id="IPR006553">
    <property type="entry name" value="Leu-rich_rpt_Cys-con_subtyp"/>
</dbReference>
<proteinExistence type="predicted"/>
<dbReference type="SMART" id="SM00367">
    <property type="entry name" value="LRR_CC"/>
    <property type="match status" value="8"/>
</dbReference>
<evidence type="ECO:0000259" key="1">
    <source>
        <dbReference type="Pfam" id="PF25372"/>
    </source>
</evidence>
<reference evidence="2" key="1">
    <citation type="submission" date="2019-06" db="EMBL/GenBank/DDBJ databases">
        <authorList>
            <person name="Zheng W."/>
        </authorList>
    </citation>
    <scope>NUCLEOTIDE SEQUENCE</scope>
    <source>
        <strain evidence="2">QDHG01</strain>
    </source>
</reference>
<evidence type="ECO:0000313" key="2">
    <source>
        <dbReference type="EMBL" id="TNV77810.1"/>
    </source>
</evidence>